<feature type="transmembrane region" description="Helical" evidence="2">
    <location>
        <begin position="88"/>
        <end position="105"/>
    </location>
</feature>
<reference evidence="4 5" key="1">
    <citation type="submission" date="2020-11" db="EMBL/GenBank/DDBJ databases">
        <title>Streptomyces spirodelae sp. nov., isolated from duckweed.</title>
        <authorList>
            <person name="Saimee Y."/>
            <person name="Duangmal K."/>
        </authorList>
    </citation>
    <scope>NUCLEOTIDE SEQUENCE [LARGE SCALE GENOMIC DNA]</scope>
    <source>
        <strain evidence="4 5">S16-07</strain>
    </source>
</reference>
<dbReference type="SUPFAM" id="SSF56219">
    <property type="entry name" value="DNase I-like"/>
    <property type="match status" value="1"/>
</dbReference>
<dbReference type="Proteomes" id="UP001519064">
    <property type="component" value="Unassembled WGS sequence"/>
</dbReference>
<feature type="transmembrane region" description="Helical" evidence="2">
    <location>
        <begin position="32"/>
        <end position="52"/>
    </location>
</feature>
<keyword evidence="5" id="KW-1185">Reference proteome</keyword>
<keyword evidence="4" id="KW-0255">Endonuclease</keyword>
<gene>
    <name evidence="4" type="ORF">ITI46_17720</name>
</gene>
<name>A0ABS3XDL1_9ACTN</name>
<keyword evidence="4" id="KW-0378">Hydrolase</keyword>
<keyword evidence="2" id="KW-1133">Transmembrane helix</keyword>
<evidence type="ECO:0000259" key="3">
    <source>
        <dbReference type="Pfam" id="PF03372"/>
    </source>
</evidence>
<comment type="caution">
    <text evidence="4">The sequence shown here is derived from an EMBL/GenBank/DDBJ whole genome shotgun (WGS) entry which is preliminary data.</text>
</comment>
<proteinExistence type="predicted"/>
<dbReference type="EMBL" id="JADKMA010000084">
    <property type="protein sequence ID" value="MBO8193482.1"/>
    <property type="molecule type" value="Genomic_DNA"/>
</dbReference>
<protein>
    <submittedName>
        <fullName evidence="4">Endonuclease/exonuclease/phosphatase family protein</fullName>
    </submittedName>
</protein>
<dbReference type="InterPro" id="IPR036691">
    <property type="entry name" value="Endo/exonu/phosph_ase_sf"/>
</dbReference>
<dbReference type="InterPro" id="IPR005135">
    <property type="entry name" value="Endo/exonuclease/phosphatase"/>
</dbReference>
<feature type="transmembrane region" description="Helical" evidence="2">
    <location>
        <begin position="64"/>
        <end position="81"/>
    </location>
</feature>
<evidence type="ECO:0000313" key="4">
    <source>
        <dbReference type="EMBL" id="MBO8193482.1"/>
    </source>
</evidence>
<feature type="region of interest" description="Disordered" evidence="1">
    <location>
        <begin position="1"/>
        <end position="27"/>
    </location>
</feature>
<dbReference type="Pfam" id="PF03372">
    <property type="entry name" value="Exo_endo_phos"/>
    <property type="match status" value="1"/>
</dbReference>
<evidence type="ECO:0000256" key="2">
    <source>
        <dbReference type="SAM" id="Phobius"/>
    </source>
</evidence>
<accession>A0ABS3XDL1</accession>
<feature type="domain" description="Endonuclease/exonuclease/phosphatase" evidence="3">
    <location>
        <begin position="129"/>
        <end position="332"/>
    </location>
</feature>
<evidence type="ECO:0000313" key="5">
    <source>
        <dbReference type="Proteomes" id="UP001519064"/>
    </source>
</evidence>
<keyword evidence="2" id="KW-0472">Membrane</keyword>
<organism evidence="4 5">
    <name type="scientific">Streptomyces oryzae</name>
    <dbReference type="NCBI Taxonomy" id="1434886"/>
    <lineage>
        <taxon>Bacteria</taxon>
        <taxon>Bacillati</taxon>
        <taxon>Actinomycetota</taxon>
        <taxon>Actinomycetes</taxon>
        <taxon>Kitasatosporales</taxon>
        <taxon>Streptomycetaceae</taxon>
        <taxon>Streptomyces</taxon>
    </lineage>
</organism>
<evidence type="ECO:0000256" key="1">
    <source>
        <dbReference type="SAM" id="MobiDB-lite"/>
    </source>
</evidence>
<keyword evidence="4" id="KW-0540">Nuclease</keyword>
<dbReference type="Gene3D" id="3.60.10.10">
    <property type="entry name" value="Endonuclease/exonuclease/phosphatase"/>
    <property type="match status" value="1"/>
</dbReference>
<keyword evidence="2" id="KW-0812">Transmembrane</keyword>
<dbReference type="GO" id="GO:0004519">
    <property type="term" value="F:endonuclease activity"/>
    <property type="evidence" value="ECO:0007669"/>
    <property type="project" value="UniProtKB-KW"/>
</dbReference>
<sequence>MYTGADTRQDRDAADGGEPTQVGRRRGRRHPVVGALSVLTLLVLTVALAFRIGDEDGPTPVPQLLAFLPWFLAPAWLAALGAALSRRWLVLLWALAVLAGTGWFLRPYGPPAPADSAARPAKAQFRVLTANLKYGAATADLIRTVRRERPQIVSVQECDARCAVALRDPALRKEYPHRMVTGGGGARGSALLSVYPLHDRSEVRGRLSMPAAVADVHGERVALQVAHPMPPKPGRTAAWRVELDRLRAVAAARGKLPTLMAGDFNSSQDHAAFRAILRTGMHDAARMLGNSRTPTWPTRTTPVLGAQIDHVLLSETLLPVDGEFLDLRGTDHRALLVNVKLF</sequence>
<dbReference type="RefSeq" id="WP_209240566.1">
    <property type="nucleotide sequence ID" value="NZ_JADKMA010000084.1"/>
</dbReference>